<protein>
    <recommendedName>
        <fullName evidence="3">Sphingomyelin phosphodiesterase C-terminal domain-containing protein</fullName>
    </recommendedName>
</protein>
<dbReference type="GO" id="GO:0006685">
    <property type="term" value="P:sphingomyelin catabolic process"/>
    <property type="evidence" value="ECO:0007669"/>
    <property type="project" value="TreeGrafter"/>
</dbReference>
<dbReference type="PANTHER" id="PTHR10340:SF54">
    <property type="entry name" value="SPHINGOMYELIN PHOSPHODIESTERASE 2"/>
    <property type="match status" value="1"/>
</dbReference>
<evidence type="ECO:0000256" key="1">
    <source>
        <dbReference type="ARBA" id="ARBA00022801"/>
    </source>
</evidence>
<dbReference type="GO" id="GO:0005615">
    <property type="term" value="C:extracellular space"/>
    <property type="evidence" value="ECO:0007669"/>
    <property type="project" value="TreeGrafter"/>
</dbReference>
<keyword evidence="2" id="KW-0325">Glycoprotein</keyword>
<keyword evidence="1" id="KW-0378">Hydrolase</keyword>
<dbReference type="GO" id="GO:0016020">
    <property type="term" value="C:membrane"/>
    <property type="evidence" value="ECO:0007669"/>
    <property type="project" value="GOC"/>
</dbReference>
<organism evidence="4 5">
    <name type="scientific">Haemonchus placei</name>
    <name type="common">Barber's pole worm</name>
    <dbReference type="NCBI Taxonomy" id="6290"/>
    <lineage>
        <taxon>Eukaryota</taxon>
        <taxon>Metazoa</taxon>
        <taxon>Ecdysozoa</taxon>
        <taxon>Nematoda</taxon>
        <taxon>Chromadorea</taxon>
        <taxon>Rhabditida</taxon>
        <taxon>Rhabditina</taxon>
        <taxon>Rhabditomorpha</taxon>
        <taxon>Strongyloidea</taxon>
        <taxon>Trichostrongylidae</taxon>
        <taxon>Haemonchus</taxon>
    </lineage>
</organism>
<dbReference type="Proteomes" id="UP000268014">
    <property type="component" value="Unassembled WGS sequence"/>
</dbReference>
<accession>A0A3P7XXP1</accession>
<keyword evidence="5" id="KW-1185">Reference proteome</keyword>
<sequence>MLQTVKDAETYYGNVTEANIDNKPPVWRLEYTTKEFYNMTDFSPQSWSALSDRLWKDKELFRKFMKNYYRNDFNNVCYMDDSCRRSFVCAMKQARSYDETFCAGLK</sequence>
<feature type="domain" description="Sphingomyelin phosphodiesterase C-terminal" evidence="3">
    <location>
        <begin position="7"/>
        <end position="93"/>
    </location>
</feature>
<evidence type="ECO:0000259" key="3">
    <source>
        <dbReference type="Pfam" id="PF19272"/>
    </source>
</evidence>
<reference evidence="4 5" key="1">
    <citation type="submission" date="2018-11" db="EMBL/GenBank/DDBJ databases">
        <authorList>
            <consortium name="Pathogen Informatics"/>
        </authorList>
    </citation>
    <scope>NUCLEOTIDE SEQUENCE [LARGE SCALE GENOMIC DNA]</scope>
    <source>
        <strain evidence="4 5">MHpl1</strain>
    </source>
</reference>
<evidence type="ECO:0000313" key="4">
    <source>
        <dbReference type="EMBL" id="VDO79890.1"/>
    </source>
</evidence>
<evidence type="ECO:0000313" key="5">
    <source>
        <dbReference type="Proteomes" id="UP000268014"/>
    </source>
</evidence>
<dbReference type="Pfam" id="PF19272">
    <property type="entry name" value="ASMase_C"/>
    <property type="match status" value="1"/>
</dbReference>
<dbReference type="OrthoDB" id="282973at2759"/>
<gene>
    <name evidence="4" type="ORF">HPLM_LOCUS19870</name>
</gene>
<dbReference type="AlphaFoldDB" id="A0A3P7XXP1"/>
<name>A0A3P7XXP1_HAEPC</name>
<evidence type="ECO:0000256" key="2">
    <source>
        <dbReference type="ARBA" id="ARBA00023180"/>
    </source>
</evidence>
<dbReference type="STRING" id="6290.A0A3P7XXP1"/>
<dbReference type="PANTHER" id="PTHR10340">
    <property type="entry name" value="SPHINGOMYELIN PHOSPHODIESTERASE"/>
    <property type="match status" value="1"/>
</dbReference>
<proteinExistence type="predicted"/>
<dbReference type="GO" id="GO:0061750">
    <property type="term" value="F:acid sphingomyelin phosphodiesterase activity"/>
    <property type="evidence" value="ECO:0007669"/>
    <property type="project" value="TreeGrafter"/>
</dbReference>
<dbReference type="EMBL" id="UZAF01021660">
    <property type="protein sequence ID" value="VDO79890.1"/>
    <property type="molecule type" value="Genomic_DNA"/>
</dbReference>
<dbReference type="GO" id="GO:0005764">
    <property type="term" value="C:lysosome"/>
    <property type="evidence" value="ECO:0007669"/>
    <property type="project" value="TreeGrafter"/>
</dbReference>
<dbReference type="GO" id="GO:0046513">
    <property type="term" value="P:ceramide biosynthetic process"/>
    <property type="evidence" value="ECO:0007669"/>
    <property type="project" value="TreeGrafter"/>
</dbReference>
<dbReference type="InterPro" id="IPR045473">
    <property type="entry name" value="ASM_C"/>
</dbReference>